<keyword evidence="1" id="KW-0472">Membrane</keyword>
<reference evidence="2 3" key="1">
    <citation type="journal article" date="2011" name="Int. J. Syst. Evol. Microbiol.">
        <title>Hymenobacter yonginensis sp. nov., isolated from a mesotrophic artificial lake.</title>
        <authorList>
            <person name="Joung Y."/>
            <person name="Cho S.H."/>
            <person name="Kim H."/>
            <person name="Kim S.B."/>
            <person name="Joh K."/>
        </authorList>
    </citation>
    <scope>NUCLEOTIDE SEQUENCE [LARGE SCALE GENOMIC DNA]</scope>
    <source>
        <strain evidence="2 3">KCTC 22745</strain>
    </source>
</reference>
<keyword evidence="1" id="KW-1133">Transmembrane helix</keyword>
<keyword evidence="1" id="KW-0812">Transmembrane</keyword>
<gene>
    <name evidence="2" type="ORF">O9Z63_18935</name>
</gene>
<protein>
    <submittedName>
        <fullName evidence="2">Uncharacterized protein</fullName>
    </submittedName>
</protein>
<feature type="transmembrane region" description="Helical" evidence="1">
    <location>
        <begin position="66"/>
        <end position="85"/>
    </location>
</feature>
<sequence>MRGPAGSENTLNAWLVAAGAVPLRPHPLNPPALLRFFRLLLLLVLLLYGTLYLLNARYGTAVVHPLAPYLLGFFAALTALIYWFTARLVRANPNHFMGAYFGSMVARMLLSAGLVLVYLLTGGRREGNGQWAFVGSFFVLYFLFAGFEVWAVLSNLRPFSKPGESAK</sequence>
<dbReference type="RefSeq" id="WP_270126958.1">
    <property type="nucleotide sequence ID" value="NZ_CP115396.1"/>
</dbReference>
<accession>A0ABY7PPH1</accession>
<dbReference type="EMBL" id="CP115396">
    <property type="protein sequence ID" value="WBO84430.1"/>
    <property type="molecule type" value="Genomic_DNA"/>
</dbReference>
<organism evidence="2 3">
    <name type="scientific">Hymenobacter yonginensis</name>
    <dbReference type="NCBI Taxonomy" id="748197"/>
    <lineage>
        <taxon>Bacteria</taxon>
        <taxon>Pseudomonadati</taxon>
        <taxon>Bacteroidota</taxon>
        <taxon>Cytophagia</taxon>
        <taxon>Cytophagales</taxon>
        <taxon>Hymenobacteraceae</taxon>
        <taxon>Hymenobacter</taxon>
    </lineage>
</organism>
<evidence type="ECO:0000313" key="2">
    <source>
        <dbReference type="EMBL" id="WBO84430.1"/>
    </source>
</evidence>
<evidence type="ECO:0000313" key="3">
    <source>
        <dbReference type="Proteomes" id="UP001211872"/>
    </source>
</evidence>
<feature type="transmembrane region" description="Helical" evidence="1">
    <location>
        <begin position="97"/>
        <end position="119"/>
    </location>
</feature>
<evidence type="ECO:0000256" key="1">
    <source>
        <dbReference type="SAM" id="Phobius"/>
    </source>
</evidence>
<feature type="transmembrane region" description="Helical" evidence="1">
    <location>
        <begin position="32"/>
        <end position="54"/>
    </location>
</feature>
<name>A0ABY7PPH1_9BACT</name>
<dbReference type="Proteomes" id="UP001211872">
    <property type="component" value="Chromosome"/>
</dbReference>
<proteinExistence type="predicted"/>
<feature type="transmembrane region" description="Helical" evidence="1">
    <location>
        <begin position="131"/>
        <end position="153"/>
    </location>
</feature>
<keyword evidence="3" id="KW-1185">Reference proteome</keyword>